<dbReference type="InterPro" id="IPR006887">
    <property type="entry name" value="P4R3-like_central_dom"/>
</dbReference>
<dbReference type="GO" id="GO:0030289">
    <property type="term" value="C:protein phosphatase 4 complex"/>
    <property type="evidence" value="ECO:0007669"/>
    <property type="project" value="TreeGrafter"/>
</dbReference>
<feature type="domain" description="WH1" evidence="4">
    <location>
        <begin position="1"/>
        <end position="105"/>
    </location>
</feature>
<dbReference type="InterPro" id="IPR055236">
    <property type="entry name" value="EVH1_PP4R3"/>
</dbReference>
<evidence type="ECO:0000259" key="4">
    <source>
        <dbReference type="PROSITE" id="PS50229"/>
    </source>
</evidence>
<evidence type="ECO:0000313" key="6">
    <source>
        <dbReference type="Proteomes" id="UP000193648"/>
    </source>
</evidence>
<feature type="compositionally biased region" description="Basic and acidic residues" evidence="3">
    <location>
        <begin position="891"/>
        <end position="919"/>
    </location>
</feature>
<keyword evidence="6" id="KW-1185">Reference proteome</keyword>
<dbReference type="Gene3D" id="2.30.29.30">
    <property type="entry name" value="Pleckstrin-homology domain (PH domain)/Phosphotyrosine-binding domain (PTB)"/>
    <property type="match status" value="1"/>
</dbReference>
<dbReference type="PANTHER" id="PTHR23318">
    <property type="entry name" value="ATP SYNTHASE GAMMA-RELATED"/>
    <property type="match status" value="1"/>
</dbReference>
<comment type="caution">
    <text evidence="5">The sequence shown here is derived from an EMBL/GenBank/DDBJ whole genome shotgun (WGS) entry which is preliminary data.</text>
</comment>
<gene>
    <name evidence="5" type="ORF">BCR41DRAFT_347251</name>
</gene>
<dbReference type="InterPro" id="IPR051137">
    <property type="entry name" value="PP4R3-like"/>
</dbReference>
<feature type="compositionally biased region" description="Polar residues" evidence="3">
    <location>
        <begin position="872"/>
        <end position="887"/>
    </location>
</feature>
<name>A0A1Y2H1W1_9FUNG</name>
<dbReference type="Pfam" id="PF04802">
    <property type="entry name" value="PP4R3"/>
    <property type="match status" value="1"/>
</dbReference>
<organism evidence="5 6">
    <name type="scientific">Lobosporangium transversale</name>
    <dbReference type="NCBI Taxonomy" id="64571"/>
    <lineage>
        <taxon>Eukaryota</taxon>
        <taxon>Fungi</taxon>
        <taxon>Fungi incertae sedis</taxon>
        <taxon>Mucoromycota</taxon>
        <taxon>Mortierellomycotina</taxon>
        <taxon>Mortierellomycetes</taxon>
        <taxon>Mortierellales</taxon>
        <taxon>Mortierellaceae</taxon>
        <taxon>Lobosporangium</taxon>
    </lineage>
</organism>
<dbReference type="STRING" id="64571.A0A1Y2H1W1"/>
<evidence type="ECO:0000256" key="1">
    <source>
        <dbReference type="ARBA" id="ARBA00004123"/>
    </source>
</evidence>
<sequence length="988" mass="111222">MESQTKKRVKVYQLGKGNEWNDQGTGHCSCEFNEDKSEGTLVVHSEDEEDRELLRSRIKTDDVYQKQQDTLIVWSEDDIDLALSFQEAEGCSEIWETINEVRQQHADDACPALVDGNGTNNTLPDPDISNLKDIGDLLRAAQRDILEREKLSSFVLVDNYINKLFPLLETLEGHKSIAELQLLYYVMLGIIQLHDIAVIQYILQEGIFLNCVGILEYEPGLVDSKPDYRGFLMNRVKFKQIVPIKDLEVEQKIHKVFRLHFLRDTVLSRVMDDGLPSILGSLIFFNNNDIVNAICQNRPFLLDLFAIMDANNNHSDEMHEQRRDVVRFAQQFCSIARSTHMTARIYRTLCQCGLFNVFTFSFTDSEGCIKMAGIEIMLSVLEYDASLVRSHIVKQAENPSDQQIFGVIVEQFLVERDVGAITQLSELIRMLLNTSPYLTECASIQATIQSSSRLDPDADKFLELFYSLYVDKLMSPLLDLPEDTVILDRVTSIQCESICTILSFMVRQHSFRSKYYVFTSGVITKSCSLLSNRDLHLGLTVLKFLRACIEISDEFYHRYLIDRGVINSIVELLLRNNNKNNLLNSVCLEFFEFIRTENFETLSTYLTEKYSEELREITYVDTFIKLMAQHKQLQQHQQQQHLQQQTQAPVAIVNFESEVSTKDEFINNKDCKLVSSDKDSQDFSSKGGVDAVSERRLDNTPDASHASLSEKDSDIFQHKRASHHKLEDTSDSDGNDPSLERKENEVAASIERGGELDKDVTSSQGRLTVVPTHQDPNVNAEPSDPIVTSNGSIAAGIAKKKTPPLVSTSMNLSLPISTSPFILSPLPVSTGRTSIVFVRTGSQDSQDVGQQHSPRDVNKTQTDMQLMNGLATGSATEQLSEETSAVTPSLKRRDNEALPDESRIRAEPKRKTTGDDNDMHLSLSEPTVLAASPRQDHIVAVINELDIKYALDSASINDSTGTAASVEERIDLSRGSTTPLRVLVNGRS</sequence>
<dbReference type="GO" id="GO:0072542">
    <property type="term" value="F:protein phosphatase activator activity"/>
    <property type="evidence" value="ECO:0007669"/>
    <property type="project" value="TreeGrafter"/>
</dbReference>
<dbReference type="EMBL" id="MCFF01000005">
    <property type="protein sequence ID" value="ORZ27022.1"/>
    <property type="molecule type" value="Genomic_DNA"/>
</dbReference>
<feature type="region of interest" description="Disordered" evidence="3">
    <location>
        <begin position="676"/>
        <end position="763"/>
    </location>
</feature>
<dbReference type="FunCoup" id="A0A1Y2H1W1">
    <property type="interactions" value="670"/>
</dbReference>
<dbReference type="GeneID" id="33564909"/>
<dbReference type="AlphaFoldDB" id="A0A1Y2H1W1"/>
<keyword evidence="2" id="KW-0539">Nucleus</keyword>
<dbReference type="OrthoDB" id="27483at2759"/>
<proteinExistence type="predicted"/>
<dbReference type="GO" id="GO:0006974">
    <property type="term" value="P:DNA damage response"/>
    <property type="evidence" value="ECO:0007669"/>
    <property type="project" value="TreeGrafter"/>
</dbReference>
<dbReference type="InterPro" id="IPR011993">
    <property type="entry name" value="PH-like_dom_sf"/>
</dbReference>
<evidence type="ECO:0000313" key="5">
    <source>
        <dbReference type="EMBL" id="ORZ27022.1"/>
    </source>
</evidence>
<feature type="compositionally biased region" description="Basic and acidic residues" evidence="3">
    <location>
        <begin position="708"/>
        <end position="717"/>
    </location>
</feature>
<dbReference type="PROSITE" id="PS50229">
    <property type="entry name" value="WH1"/>
    <property type="match status" value="1"/>
</dbReference>
<reference evidence="5 6" key="1">
    <citation type="submission" date="2016-07" db="EMBL/GenBank/DDBJ databases">
        <title>Pervasive Adenine N6-methylation of Active Genes in Fungi.</title>
        <authorList>
            <consortium name="DOE Joint Genome Institute"/>
            <person name="Mondo S.J."/>
            <person name="Dannebaum R.O."/>
            <person name="Kuo R.C."/>
            <person name="Labutti K."/>
            <person name="Haridas S."/>
            <person name="Kuo A."/>
            <person name="Salamov A."/>
            <person name="Ahrendt S.R."/>
            <person name="Lipzen A."/>
            <person name="Sullivan W."/>
            <person name="Andreopoulos W.B."/>
            <person name="Clum A."/>
            <person name="Lindquist E."/>
            <person name="Daum C."/>
            <person name="Ramamoorthy G.K."/>
            <person name="Gryganskyi A."/>
            <person name="Culley D."/>
            <person name="Magnuson J.K."/>
            <person name="James T.Y."/>
            <person name="O'Malley M.A."/>
            <person name="Stajich J.E."/>
            <person name="Spatafora J.W."/>
            <person name="Visel A."/>
            <person name="Grigoriev I.V."/>
        </authorList>
    </citation>
    <scope>NUCLEOTIDE SEQUENCE [LARGE SCALE GENOMIC DNA]</scope>
    <source>
        <strain evidence="5 6">NRRL 3116</strain>
    </source>
</reference>
<dbReference type="Pfam" id="PF22972">
    <property type="entry name" value="EVH1_PP4R3"/>
    <property type="match status" value="1"/>
</dbReference>
<dbReference type="RefSeq" id="XP_021884769.1">
    <property type="nucleotide sequence ID" value="XM_022023065.1"/>
</dbReference>
<comment type="subcellular location">
    <subcellularLocation>
        <location evidence="1">Nucleus</location>
    </subcellularLocation>
</comment>
<dbReference type="InParanoid" id="A0A1Y2H1W1"/>
<dbReference type="InterPro" id="IPR000697">
    <property type="entry name" value="WH1/EVH1_dom"/>
</dbReference>
<feature type="region of interest" description="Disordered" evidence="3">
    <location>
        <begin position="872"/>
        <end position="920"/>
    </location>
</feature>
<evidence type="ECO:0000256" key="3">
    <source>
        <dbReference type="SAM" id="MobiDB-lite"/>
    </source>
</evidence>
<accession>A0A1Y2H1W1</accession>
<evidence type="ECO:0000256" key="2">
    <source>
        <dbReference type="ARBA" id="ARBA00023242"/>
    </source>
</evidence>
<dbReference type="SUPFAM" id="SSF50729">
    <property type="entry name" value="PH domain-like"/>
    <property type="match status" value="1"/>
</dbReference>
<dbReference type="GO" id="GO:0005654">
    <property type="term" value="C:nucleoplasm"/>
    <property type="evidence" value="ECO:0007669"/>
    <property type="project" value="TreeGrafter"/>
</dbReference>
<protein>
    <submittedName>
        <fullName evidence="5">Component of IIS longevity pathway SMK-1-domain-containing protein</fullName>
    </submittedName>
</protein>
<dbReference type="Proteomes" id="UP000193648">
    <property type="component" value="Unassembled WGS sequence"/>
</dbReference>
<dbReference type="PANTHER" id="PTHR23318:SF0">
    <property type="entry name" value="SERINE_THREONINE-PROTEIN PHOSPHATASE 4 REGULATORY SUBUNIT 3"/>
    <property type="match status" value="1"/>
</dbReference>